<reference evidence="2" key="1">
    <citation type="submission" date="2022-12" db="EMBL/GenBank/DDBJ databases">
        <authorList>
            <person name="Alioto T."/>
            <person name="Alioto T."/>
            <person name="Gomez Garrido J."/>
        </authorList>
    </citation>
    <scope>NUCLEOTIDE SEQUENCE</scope>
</reference>
<keyword evidence="1" id="KW-0472">Membrane</keyword>
<sequence length="128" mass="13969">MCSLEVITEIFAVICFLLHIAAVSSQHWLTNVNAHMGLWAGCHGTQCVLFGIQVPPYMQATRTLMLLALLAGSFSLFSITSIFFQCPFGCISKPRISTIFSTIAAICDQLIIRGGPCTWPGPRFLCAL</sequence>
<evidence type="ECO:0000313" key="2">
    <source>
        <dbReference type="EMBL" id="CAI5781220.1"/>
    </source>
</evidence>
<name>A0AA35KN20_9SAUR</name>
<keyword evidence="3" id="KW-1185">Reference proteome</keyword>
<dbReference type="Proteomes" id="UP001178461">
    <property type="component" value="Chromosome 8"/>
</dbReference>
<keyword evidence="1" id="KW-1133">Transmembrane helix</keyword>
<dbReference type="AlphaFoldDB" id="A0AA35KN20"/>
<dbReference type="Gene3D" id="1.20.140.150">
    <property type="match status" value="1"/>
</dbReference>
<evidence type="ECO:0000313" key="3">
    <source>
        <dbReference type="Proteomes" id="UP001178461"/>
    </source>
</evidence>
<dbReference type="EMBL" id="OX395133">
    <property type="protein sequence ID" value="CAI5781220.1"/>
    <property type="molecule type" value="Genomic_DNA"/>
</dbReference>
<organism evidence="2 3">
    <name type="scientific">Podarcis lilfordi</name>
    <name type="common">Lilford's wall lizard</name>
    <dbReference type="NCBI Taxonomy" id="74358"/>
    <lineage>
        <taxon>Eukaryota</taxon>
        <taxon>Metazoa</taxon>
        <taxon>Chordata</taxon>
        <taxon>Craniata</taxon>
        <taxon>Vertebrata</taxon>
        <taxon>Euteleostomi</taxon>
        <taxon>Lepidosauria</taxon>
        <taxon>Squamata</taxon>
        <taxon>Bifurcata</taxon>
        <taxon>Unidentata</taxon>
        <taxon>Episquamata</taxon>
        <taxon>Laterata</taxon>
        <taxon>Lacertibaenia</taxon>
        <taxon>Lacertidae</taxon>
        <taxon>Podarcis</taxon>
    </lineage>
</organism>
<gene>
    <name evidence="2" type="ORF">PODLI_1B025962</name>
</gene>
<protein>
    <submittedName>
        <fullName evidence="2">Uncharacterized protein</fullName>
    </submittedName>
</protein>
<proteinExistence type="predicted"/>
<evidence type="ECO:0000256" key="1">
    <source>
        <dbReference type="SAM" id="Phobius"/>
    </source>
</evidence>
<feature type="transmembrane region" description="Helical" evidence="1">
    <location>
        <begin position="64"/>
        <end position="84"/>
    </location>
</feature>
<keyword evidence="1" id="KW-0812">Transmembrane</keyword>
<feature type="transmembrane region" description="Helical" evidence="1">
    <location>
        <begin position="7"/>
        <end position="28"/>
    </location>
</feature>
<accession>A0AA35KN20</accession>